<reference evidence="4" key="1">
    <citation type="journal article" date="2019" name="Int. J. Syst. Evol. Microbiol.">
        <title>The Global Catalogue of Microorganisms (GCM) 10K type strain sequencing project: providing services to taxonomists for standard genome sequencing and annotation.</title>
        <authorList>
            <consortium name="The Broad Institute Genomics Platform"/>
            <consortium name="The Broad Institute Genome Sequencing Center for Infectious Disease"/>
            <person name="Wu L."/>
            <person name="Ma J."/>
        </authorList>
    </citation>
    <scope>NUCLEOTIDE SEQUENCE [LARGE SCALE GENOMIC DNA]</scope>
    <source>
        <strain evidence="4">CGMCC 4.7177</strain>
    </source>
</reference>
<keyword evidence="3" id="KW-0378">Hydrolase</keyword>
<evidence type="ECO:0000313" key="3">
    <source>
        <dbReference type="EMBL" id="MFC4502234.1"/>
    </source>
</evidence>
<evidence type="ECO:0000256" key="1">
    <source>
        <dbReference type="SAM" id="Phobius"/>
    </source>
</evidence>
<dbReference type="InterPro" id="IPR003675">
    <property type="entry name" value="Rce1/LyrA-like_dom"/>
</dbReference>
<dbReference type="PANTHER" id="PTHR35797:SF1">
    <property type="entry name" value="PROTEASE"/>
    <property type="match status" value="1"/>
</dbReference>
<feature type="transmembrane region" description="Helical" evidence="1">
    <location>
        <begin position="20"/>
        <end position="43"/>
    </location>
</feature>
<comment type="caution">
    <text evidence="3">The sequence shown here is derived from an EMBL/GenBank/DDBJ whole genome shotgun (WGS) entry which is preliminary data.</text>
</comment>
<dbReference type="EMBL" id="JBHSFK010000014">
    <property type="protein sequence ID" value="MFC4502234.1"/>
    <property type="molecule type" value="Genomic_DNA"/>
</dbReference>
<dbReference type="PANTHER" id="PTHR35797">
    <property type="entry name" value="PROTEASE-RELATED"/>
    <property type="match status" value="1"/>
</dbReference>
<dbReference type="Pfam" id="PF02517">
    <property type="entry name" value="Rce1-like"/>
    <property type="match status" value="1"/>
</dbReference>
<proteinExistence type="predicted"/>
<dbReference type="RefSeq" id="WP_381164334.1">
    <property type="nucleotide sequence ID" value="NZ_JBHSFK010000014.1"/>
</dbReference>
<keyword evidence="1" id="KW-1133">Transmembrane helix</keyword>
<keyword evidence="4" id="KW-1185">Reference proteome</keyword>
<keyword evidence="1" id="KW-0812">Transmembrane</keyword>
<feature type="transmembrane region" description="Helical" evidence="1">
    <location>
        <begin position="131"/>
        <end position="147"/>
    </location>
</feature>
<evidence type="ECO:0000259" key="2">
    <source>
        <dbReference type="Pfam" id="PF02517"/>
    </source>
</evidence>
<organism evidence="3 4">
    <name type="scientific">Streptomyces vulcanius</name>
    <dbReference type="NCBI Taxonomy" id="1441876"/>
    <lineage>
        <taxon>Bacteria</taxon>
        <taxon>Bacillati</taxon>
        <taxon>Actinomycetota</taxon>
        <taxon>Actinomycetes</taxon>
        <taxon>Kitasatosporales</taxon>
        <taxon>Streptomycetaceae</taxon>
        <taxon>Streptomyces</taxon>
    </lineage>
</organism>
<feature type="transmembrane region" description="Helical" evidence="1">
    <location>
        <begin position="194"/>
        <end position="217"/>
    </location>
</feature>
<evidence type="ECO:0000313" key="4">
    <source>
        <dbReference type="Proteomes" id="UP001595839"/>
    </source>
</evidence>
<feature type="transmembrane region" description="Helical" evidence="1">
    <location>
        <begin position="49"/>
        <end position="69"/>
    </location>
</feature>
<protein>
    <submittedName>
        <fullName evidence="3">CPBP family intramembrane glutamic endopeptidase</fullName>
        <ecNumber evidence="3">3.4.-.-</ecNumber>
    </submittedName>
</protein>
<feature type="domain" description="CAAX prenyl protease 2/Lysostaphin resistance protein A-like" evidence="2">
    <location>
        <begin position="134"/>
        <end position="238"/>
    </location>
</feature>
<feature type="transmembrane region" description="Helical" evidence="1">
    <location>
        <begin position="90"/>
        <end position="111"/>
    </location>
</feature>
<gene>
    <name evidence="3" type="ORF">ACFPIH_22340</name>
</gene>
<dbReference type="InterPro" id="IPR042150">
    <property type="entry name" value="MmRce1-like"/>
</dbReference>
<accession>A0ABV9ARC0</accession>
<dbReference type="Proteomes" id="UP001595839">
    <property type="component" value="Unassembled WGS sequence"/>
</dbReference>
<feature type="transmembrane region" description="Helical" evidence="1">
    <location>
        <begin position="168"/>
        <end position="188"/>
    </location>
</feature>
<feature type="transmembrane region" description="Helical" evidence="1">
    <location>
        <begin position="249"/>
        <end position="268"/>
    </location>
</feature>
<dbReference type="EC" id="3.4.-.-" evidence="3"/>
<keyword evidence="1" id="KW-0472">Membrane</keyword>
<dbReference type="GO" id="GO:0016787">
    <property type="term" value="F:hydrolase activity"/>
    <property type="evidence" value="ECO:0007669"/>
    <property type="project" value="UniProtKB-KW"/>
</dbReference>
<feature type="transmembrane region" description="Helical" evidence="1">
    <location>
        <begin position="224"/>
        <end position="243"/>
    </location>
</feature>
<sequence length="295" mass="31302">MKGKSVTSATPLRHKSSLVVFGAVTFATSWGFWLIAIALGGSVKNSPSVIPYVLGGFGPVFGAIVVRVRRSRRRELAPAHTVRLRLSMRLCWVLPLLVMASATVLAAALLADRLGGPALSFAEGRNLISDIGGPVPFFVSMLVAGPLSEEPGWRGTAYPRLRASFGRLQAGLLLGVVWAIWHLPLFFITGTLQAGFGLISWNGVLFVLTVIPMALLTGYAYERAGVAASIAVHLGVNATIALLDVKSPVVLACIVAVQTIVAITLLAWQRDRGADLPVHADSHPRQIVTSSTEAP</sequence>
<name>A0ABV9ARC0_9ACTN</name>